<protein>
    <submittedName>
        <fullName evidence="2">Uncharacterized protein</fullName>
    </submittedName>
</protein>
<evidence type="ECO:0000313" key="3">
    <source>
        <dbReference type="Proteomes" id="UP001147653"/>
    </source>
</evidence>
<keyword evidence="1" id="KW-1133">Transmembrane helix</keyword>
<comment type="caution">
    <text evidence="2">The sequence shown here is derived from an EMBL/GenBank/DDBJ whole genome shotgun (WGS) entry which is preliminary data.</text>
</comment>
<accession>A0A9X3NEJ0</accession>
<name>A0A9X3NEJ0_9ACTN</name>
<proteinExistence type="predicted"/>
<reference evidence="2" key="1">
    <citation type="submission" date="2022-10" db="EMBL/GenBank/DDBJ databases">
        <title>The WGS of Solirubrobacter phytolaccae KCTC 29190.</title>
        <authorList>
            <person name="Jiang Z."/>
        </authorList>
    </citation>
    <scope>NUCLEOTIDE SEQUENCE</scope>
    <source>
        <strain evidence="2">KCTC 29190</strain>
    </source>
</reference>
<gene>
    <name evidence="2" type="ORF">OJ997_24285</name>
</gene>
<feature type="transmembrane region" description="Helical" evidence="1">
    <location>
        <begin position="6"/>
        <end position="27"/>
    </location>
</feature>
<keyword evidence="1" id="KW-0812">Transmembrane</keyword>
<dbReference type="AlphaFoldDB" id="A0A9X3NEJ0"/>
<dbReference type="RefSeq" id="WP_270027839.1">
    <property type="nucleotide sequence ID" value="NZ_JAPDDP010000054.1"/>
</dbReference>
<keyword evidence="1" id="KW-0472">Membrane</keyword>
<evidence type="ECO:0000256" key="1">
    <source>
        <dbReference type="SAM" id="Phobius"/>
    </source>
</evidence>
<keyword evidence="3" id="KW-1185">Reference proteome</keyword>
<evidence type="ECO:0000313" key="2">
    <source>
        <dbReference type="EMBL" id="MDA0183450.1"/>
    </source>
</evidence>
<organism evidence="2 3">
    <name type="scientific">Solirubrobacter phytolaccae</name>
    <dbReference type="NCBI Taxonomy" id="1404360"/>
    <lineage>
        <taxon>Bacteria</taxon>
        <taxon>Bacillati</taxon>
        <taxon>Actinomycetota</taxon>
        <taxon>Thermoleophilia</taxon>
        <taxon>Solirubrobacterales</taxon>
        <taxon>Solirubrobacteraceae</taxon>
        <taxon>Solirubrobacter</taxon>
    </lineage>
</organism>
<feature type="transmembrane region" description="Helical" evidence="1">
    <location>
        <begin position="34"/>
        <end position="55"/>
    </location>
</feature>
<dbReference type="Proteomes" id="UP001147653">
    <property type="component" value="Unassembled WGS sequence"/>
</dbReference>
<sequence>MPCLIALFALISPRLALFFVLLFTSWIDRAFDGWIVPILGFFLLPWTTLAYVVMWDVGTREVSGFEWFIVGLAFLVDLGSYFGGKRARRD</sequence>
<feature type="transmembrane region" description="Helical" evidence="1">
    <location>
        <begin position="67"/>
        <end position="84"/>
    </location>
</feature>
<dbReference type="EMBL" id="JAPDDP010000054">
    <property type="protein sequence ID" value="MDA0183450.1"/>
    <property type="molecule type" value="Genomic_DNA"/>
</dbReference>